<dbReference type="InterPro" id="IPR042098">
    <property type="entry name" value="TauD-like_sf"/>
</dbReference>
<evidence type="ECO:0000313" key="8">
    <source>
        <dbReference type="EMBL" id="PMD22454.1"/>
    </source>
</evidence>
<sequence length="354" mass="39473">MKSGKANNTRSSYKGPLVSTGSLDSFTAFEVTSTIGREYPTLQLSDVMSSPNRDNLVRDLAITISQRGVVFLRGQSSLTVEMQKEFIDLLGKLSGRPATSGLHVHPLIEGKRDVGVNEKNEFDEKISVILSQLSQKLDSKSYGERYTNAKKGWHSDMTFEHVPSDYAILKMRVVPSSGGDTLWASGYETYDRLSRPYQKFLEGLTATHDNPAFQASSQRLGFAIHPGPRGAPENVGTDLIASHPIIRTNPVTGWKSLYSVLKQVKKINELSEQESVEVLVYLARLIHENHDLQVRMKWGKDDVAIWDNRCTYHTATVDFDGSKEVRTGNRAVSMGERPYLDPNSPSRREALGLL</sequence>
<protein>
    <submittedName>
        <fullName evidence="8">Putative alpha-ketoglutarate-dependent sulfonate dioxygenase</fullName>
    </submittedName>
</protein>
<dbReference type="AlphaFoldDB" id="A0A2J6Q893"/>
<accession>A0A2J6Q893</accession>
<dbReference type="PANTHER" id="PTHR30468:SF10">
    <property type="entry name" value="TAUD_TFDA-LIKE DOMAIN-CONTAINING PROTEIN"/>
    <property type="match status" value="1"/>
</dbReference>
<keyword evidence="6" id="KW-0408">Iron</keyword>
<comment type="similarity">
    <text evidence="2">Belongs to the TfdA dioxygenase family.</text>
</comment>
<evidence type="ECO:0000256" key="3">
    <source>
        <dbReference type="ARBA" id="ARBA00022723"/>
    </source>
</evidence>
<gene>
    <name evidence="8" type="ORF">NA56DRAFT_570061</name>
</gene>
<dbReference type="Gene3D" id="3.60.130.10">
    <property type="entry name" value="Clavaminate synthase-like"/>
    <property type="match status" value="1"/>
</dbReference>
<dbReference type="GO" id="GO:0005737">
    <property type="term" value="C:cytoplasm"/>
    <property type="evidence" value="ECO:0007669"/>
    <property type="project" value="TreeGrafter"/>
</dbReference>
<dbReference type="Proteomes" id="UP000235672">
    <property type="component" value="Unassembled WGS sequence"/>
</dbReference>
<dbReference type="GO" id="GO:0016706">
    <property type="term" value="F:2-oxoglutarate-dependent dioxygenase activity"/>
    <property type="evidence" value="ECO:0007669"/>
    <property type="project" value="TreeGrafter"/>
</dbReference>
<dbReference type="InterPro" id="IPR003819">
    <property type="entry name" value="TauD/TfdA-like"/>
</dbReference>
<keyword evidence="3" id="KW-0479">Metal-binding</keyword>
<evidence type="ECO:0000313" key="9">
    <source>
        <dbReference type="Proteomes" id="UP000235672"/>
    </source>
</evidence>
<proteinExistence type="inferred from homology"/>
<name>A0A2J6Q893_9HELO</name>
<dbReference type="SUPFAM" id="SSF51197">
    <property type="entry name" value="Clavaminate synthase-like"/>
    <property type="match status" value="1"/>
</dbReference>
<feature type="domain" description="TauD/TfdA-like" evidence="7">
    <location>
        <begin position="31"/>
        <end position="323"/>
    </location>
</feature>
<dbReference type="InterPro" id="IPR051323">
    <property type="entry name" value="AtsK-like"/>
</dbReference>
<comment type="cofactor">
    <cofactor evidence="1">
        <name>Fe(2+)</name>
        <dbReference type="ChEBI" id="CHEBI:29033"/>
    </cofactor>
</comment>
<keyword evidence="9" id="KW-1185">Reference proteome</keyword>
<keyword evidence="4 8" id="KW-0223">Dioxygenase</keyword>
<reference evidence="8 9" key="1">
    <citation type="submission" date="2016-05" db="EMBL/GenBank/DDBJ databases">
        <title>A degradative enzymes factory behind the ericoid mycorrhizal symbiosis.</title>
        <authorList>
            <consortium name="DOE Joint Genome Institute"/>
            <person name="Martino E."/>
            <person name="Morin E."/>
            <person name="Grelet G."/>
            <person name="Kuo A."/>
            <person name="Kohler A."/>
            <person name="Daghino S."/>
            <person name="Barry K."/>
            <person name="Choi C."/>
            <person name="Cichocki N."/>
            <person name="Clum A."/>
            <person name="Copeland A."/>
            <person name="Hainaut M."/>
            <person name="Haridas S."/>
            <person name="Labutti K."/>
            <person name="Lindquist E."/>
            <person name="Lipzen A."/>
            <person name="Khouja H.-R."/>
            <person name="Murat C."/>
            <person name="Ohm R."/>
            <person name="Olson A."/>
            <person name="Spatafora J."/>
            <person name="Veneault-Fourrey C."/>
            <person name="Henrissat B."/>
            <person name="Grigoriev I."/>
            <person name="Martin F."/>
            <person name="Perotto S."/>
        </authorList>
    </citation>
    <scope>NUCLEOTIDE SEQUENCE [LARGE SCALE GENOMIC DNA]</scope>
    <source>
        <strain evidence="8 9">UAMH 7357</strain>
    </source>
</reference>
<dbReference type="GO" id="GO:0046872">
    <property type="term" value="F:metal ion binding"/>
    <property type="evidence" value="ECO:0007669"/>
    <property type="project" value="UniProtKB-KW"/>
</dbReference>
<organism evidence="8 9">
    <name type="scientific">Hyaloscypha hepaticicola</name>
    <dbReference type="NCBI Taxonomy" id="2082293"/>
    <lineage>
        <taxon>Eukaryota</taxon>
        <taxon>Fungi</taxon>
        <taxon>Dikarya</taxon>
        <taxon>Ascomycota</taxon>
        <taxon>Pezizomycotina</taxon>
        <taxon>Leotiomycetes</taxon>
        <taxon>Helotiales</taxon>
        <taxon>Hyaloscyphaceae</taxon>
        <taxon>Hyaloscypha</taxon>
    </lineage>
</organism>
<dbReference type="EMBL" id="KZ613477">
    <property type="protein sequence ID" value="PMD22454.1"/>
    <property type="molecule type" value="Genomic_DNA"/>
</dbReference>
<evidence type="ECO:0000256" key="4">
    <source>
        <dbReference type="ARBA" id="ARBA00022964"/>
    </source>
</evidence>
<evidence type="ECO:0000259" key="7">
    <source>
        <dbReference type="Pfam" id="PF02668"/>
    </source>
</evidence>
<evidence type="ECO:0000256" key="6">
    <source>
        <dbReference type="ARBA" id="ARBA00023004"/>
    </source>
</evidence>
<evidence type="ECO:0000256" key="2">
    <source>
        <dbReference type="ARBA" id="ARBA00005896"/>
    </source>
</evidence>
<dbReference type="Pfam" id="PF02668">
    <property type="entry name" value="TauD"/>
    <property type="match status" value="1"/>
</dbReference>
<evidence type="ECO:0000256" key="1">
    <source>
        <dbReference type="ARBA" id="ARBA00001954"/>
    </source>
</evidence>
<evidence type="ECO:0000256" key="5">
    <source>
        <dbReference type="ARBA" id="ARBA00023002"/>
    </source>
</evidence>
<dbReference type="PANTHER" id="PTHR30468">
    <property type="entry name" value="ALPHA-KETOGLUTARATE-DEPENDENT SULFONATE DIOXYGENASE"/>
    <property type="match status" value="1"/>
</dbReference>
<keyword evidence="5" id="KW-0560">Oxidoreductase</keyword>
<dbReference type="OrthoDB" id="10257314at2759"/>